<keyword evidence="4 5" id="KW-0472">Membrane</keyword>
<name>A0A1L7D324_9CORY</name>
<comment type="subcellular location">
    <subcellularLocation>
        <location evidence="1">Membrane</location>
        <topology evidence="1">Multi-pass membrane protein</topology>
    </subcellularLocation>
</comment>
<proteinExistence type="predicted"/>
<dbReference type="PANTHER" id="PTHR43229">
    <property type="entry name" value="NODULATION PROTEIN J"/>
    <property type="match status" value="1"/>
</dbReference>
<feature type="transmembrane region" description="Helical" evidence="5">
    <location>
        <begin position="113"/>
        <end position="140"/>
    </location>
</feature>
<accession>A0A1L7D324</accession>
<feature type="transmembrane region" description="Helical" evidence="5">
    <location>
        <begin position="229"/>
        <end position="250"/>
    </location>
</feature>
<evidence type="ECO:0000256" key="5">
    <source>
        <dbReference type="SAM" id="Phobius"/>
    </source>
</evidence>
<evidence type="ECO:0000259" key="6">
    <source>
        <dbReference type="Pfam" id="PF01061"/>
    </source>
</evidence>
<feature type="transmembrane region" description="Helical" evidence="5">
    <location>
        <begin position="40"/>
        <end position="57"/>
    </location>
</feature>
<dbReference type="PANTHER" id="PTHR43229:SF2">
    <property type="entry name" value="NODULATION PROTEIN J"/>
    <property type="match status" value="1"/>
</dbReference>
<evidence type="ECO:0000313" key="8">
    <source>
        <dbReference type="Proteomes" id="UP000185491"/>
    </source>
</evidence>
<dbReference type="STRING" id="161895.CPHO_05870"/>
<sequence length="254" mass="26199">MTQFPPGTFSPSPQRASVASILKVQGAIESRLMLRHGEQLLLSLIIPVALLLAGSRLPLKSAMGDIQQLYPMILAVAVTSAGFTGQAIALAFDRRYGALKRTGASGVPSWAIIAGKVLGVLTMVLVQVLVLSATAFAVGFRTDVQGVLLGGLTLIAGVATFTSLGLILGGTLSSEIVLAVANLFWFALLGVAGWTLYAQGLGDNGLLNIVPTVALAAGLSEAFTGSLPVLPLLSLAAWAVASSVLAAKWFRFEG</sequence>
<feature type="transmembrane region" description="Helical" evidence="5">
    <location>
        <begin position="69"/>
        <end position="92"/>
    </location>
</feature>
<dbReference type="RefSeq" id="WP_075734028.1">
    <property type="nucleotide sequence ID" value="NZ_CP009249.1"/>
</dbReference>
<dbReference type="OrthoDB" id="160207at2"/>
<feature type="domain" description="ABC-2 type transporter transmembrane" evidence="6">
    <location>
        <begin position="29"/>
        <end position="188"/>
    </location>
</feature>
<dbReference type="Pfam" id="PF01061">
    <property type="entry name" value="ABC2_membrane"/>
    <property type="match status" value="1"/>
</dbReference>
<feature type="transmembrane region" description="Helical" evidence="5">
    <location>
        <begin position="146"/>
        <end position="169"/>
    </location>
</feature>
<dbReference type="EMBL" id="CP009249">
    <property type="protein sequence ID" value="APT92495.1"/>
    <property type="molecule type" value="Genomic_DNA"/>
</dbReference>
<evidence type="ECO:0000256" key="4">
    <source>
        <dbReference type="ARBA" id="ARBA00023136"/>
    </source>
</evidence>
<dbReference type="InterPro" id="IPR051784">
    <property type="entry name" value="Nod_factor_ABC_transporter"/>
</dbReference>
<reference evidence="7 8" key="1">
    <citation type="submission" date="2014-08" db="EMBL/GenBank/DDBJ databases">
        <title>Complete genome sequence of Corynebacterium phocae M408/89/1(T)(=DSM 44612(T)), isolated from the common seal (Phoca vitulina).</title>
        <authorList>
            <person name="Ruckert C."/>
            <person name="Albersmeier A."/>
            <person name="Winkler A."/>
            <person name="Kalinowski J."/>
        </authorList>
    </citation>
    <scope>NUCLEOTIDE SEQUENCE [LARGE SCALE GENOMIC DNA]</scope>
    <source>
        <strain evidence="7 8">M408/89/1</strain>
    </source>
</reference>
<gene>
    <name evidence="7" type="ORF">CPHO_05870</name>
</gene>
<dbReference type="KEGG" id="cpho:CPHO_05870"/>
<dbReference type="InterPro" id="IPR013525">
    <property type="entry name" value="ABC2_TM"/>
</dbReference>
<dbReference type="GO" id="GO:0140359">
    <property type="term" value="F:ABC-type transporter activity"/>
    <property type="evidence" value="ECO:0007669"/>
    <property type="project" value="InterPro"/>
</dbReference>
<dbReference type="GO" id="GO:0016020">
    <property type="term" value="C:membrane"/>
    <property type="evidence" value="ECO:0007669"/>
    <property type="project" value="UniProtKB-SubCell"/>
</dbReference>
<keyword evidence="2 5" id="KW-0812">Transmembrane</keyword>
<dbReference type="Proteomes" id="UP000185491">
    <property type="component" value="Chromosome"/>
</dbReference>
<evidence type="ECO:0000256" key="1">
    <source>
        <dbReference type="ARBA" id="ARBA00004141"/>
    </source>
</evidence>
<protein>
    <submittedName>
        <fullName evidence="7">Multidrug ABC transporter permease</fullName>
    </submittedName>
</protein>
<feature type="transmembrane region" description="Helical" evidence="5">
    <location>
        <begin position="176"/>
        <end position="197"/>
    </location>
</feature>
<organism evidence="7 8">
    <name type="scientific">Corynebacterium phocae</name>
    <dbReference type="NCBI Taxonomy" id="161895"/>
    <lineage>
        <taxon>Bacteria</taxon>
        <taxon>Bacillati</taxon>
        <taxon>Actinomycetota</taxon>
        <taxon>Actinomycetes</taxon>
        <taxon>Mycobacteriales</taxon>
        <taxon>Corynebacteriaceae</taxon>
        <taxon>Corynebacterium</taxon>
    </lineage>
</organism>
<keyword evidence="3 5" id="KW-1133">Transmembrane helix</keyword>
<evidence type="ECO:0000256" key="2">
    <source>
        <dbReference type="ARBA" id="ARBA00022692"/>
    </source>
</evidence>
<evidence type="ECO:0000256" key="3">
    <source>
        <dbReference type="ARBA" id="ARBA00022989"/>
    </source>
</evidence>
<dbReference type="AlphaFoldDB" id="A0A1L7D324"/>
<evidence type="ECO:0000313" key="7">
    <source>
        <dbReference type="EMBL" id="APT92495.1"/>
    </source>
</evidence>
<keyword evidence="8" id="KW-1185">Reference proteome</keyword>